<dbReference type="AlphaFoldDB" id="A0A0P1AB39"/>
<dbReference type="RefSeq" id="XP_024574043.1">
    <property type="nucleotide sequence ID" value="XM_024723024.1"/>
</dbReference>
<protein>
    <submittedName>
        <fullName evidence="1">Uncharacterized protein</fullName>
    </submittedName>
</protein>
<proteinExistence type="predicted"/>
<sequence>MSAEDLMRCMANAMGQMTTSWQQALSQQYKSMERSMGKQQEDMMRQMEGMQDAIMRAHASQVELREHQASVILSQWNEDIRCVKSEVVHKESAAQERGRAP</sequence>
<reference evidence="2" key="1">
    <citation type="submission" date="2014-09" db="EMBL/GenBank/DDBJ databases">
        <authorList>
            <person name="Sharma Rahul"/>
            <person name="Thines Marco"/>
        </authorList>
    </citation>
    <scope>NUCLEOTIDE SEQUENCE [LARGE SCALE GENOMIC DNA]</scope>
</reference>
<keyword evidence="2" id="KW-1185">Reference proteome</keyword>
<accession>A0A0P1AB39</accession>
<name>A0A0P1AB39_PLAHL</name>
<evidence type="ECO:0000313" key="2">
    <source>
        <dbReference type="Proteomes" id="UP000054928"/>
    </source>
</evidence>
<dbReference type="Proteomes" id="UP000054928">
    <property type="component" value="Unassembled WGS sequence"/>
</dbReference>
<evidence type="ECO:0000313" key="1">
    <source>
        <dbReference type="EMBL" id="CEG37674.1"/>
    </source>
</evidence>
<organism evidence="1 2">
    <name type="scientific">Plasmopara halstedii</name>
    <name type="common">Downy mildew of sunflower</name>
    <dbReference type="NCBI Taxonomy" id="4781"/>
    <lineage>
        <taxon>Eukaryota</taxon>
        <taxon>Sar</taxon>
        <taxon>Stramenopiles</taxon>
        <taxon>Oomycota</taxon>
        <taxon>Peronosporomycetes</taxon>
        <taxon>Peronosporales</taxon>
        <taxon>Peronosporaceae</taxon>
        <taxon>Plasmopara</taxon>
    </lineage>
</organism>
<dbReference type="EMBL" id="CCYD01000290">
    <property type="protein sequence ID" value="CEG37674.1"/>
    <property type="molecule type" value="Genomic_DNA"/>
</dbReference>
<dbReference type="GeneID" id="36400788"/>